<evidence type="ECO:0000256" key="4">
    <source>
        <dbReference type="ARBA" id="ARBA00022737"/>
    </source>
</evidence>
<reference evidence="13 14" key="1">
    <citation type="submission" date="2020-06" db="EMBL/GenBank/DDBJ databases">
        <authorList>
            <person name="Li R."/>
            <person name="Bekaert M."/>
        </authorList>
    </citation>
    <scope>NUCLEOTIDE SEQUENCE [LARGE SCALE GENOMIC DNA]</scope>
    <source>
        <strain evidence="14">wild</strain>
    </source>
</reference>
<proteinExistence type="predicted"/>
<dbReference type="Pfam" id="PF00008">
    <property type="entry name" value="EGF"/>
    <property type="match status" value="1"/>
</dbReference>
<evidence type="ECO:0000256" key="10">
    <source>
        <dbReference type="SAM" id="SignalP"/>
    </source>
</evidence>
<dbReference type="GO" id="GO:0016020">
    <property type="term" value="C:membrane"/>
    <property type="evidence" value="ECO:0007669"/>
    <property type="project" value="UniProtKB-SubCell"/>
</dbReference>
<evidence type="ECO:0000313" key="13">
    <source>
        <dbReference type="EMBL" id="CAC5364486.1"/>
    </source>
</evidence>
<dbReference type="PROSITE" id="PS50835">
    <property type="entry name" value="IG_LIKE"/>
    <property type="match status" value="1"/>
</dbReference>
<evidence type="ECO:0000256" key="5">
    <source>
        <dbReference type="ARBA" id="ARBA00023136"/>
    </source>
</evidence>
<dbReference type="Pfam" id="PF13927">
    <property type="entry name" value="Ig_3"/>
    <property type="match status" value="1"/>
</dbReference>
<dbReference type="InterPro" id="IPR051275">
    <property type="entry name" value="Cell_adhesion_signaling"/>
</dbReference>
<evidence type="ECO:0000256" key="8">
    <source>
        <dbReference type="ARBA" id="ARBA00023319"/>
    </source>
</evidence>
<keyword evidence="6 9" id="KW-1015">Disulfide bond</keyword>
<dbReference type="SUPFAM" id="SSF57196">
    <property type="entry name" value="EGF/Laminin"/>
    <property type="match status" value="1"/>
</dbReference>
<feature type="domain" description="Ig-like" evidence="12">
    <location>
        <begin position="450"/>
        <end position="534"/>
    </location>
</feature>
<keyword evidence="7" id="KW-0325">Glycoprotein</keyword>
<evidence type="ECO:0000256" key="7">
    <source>
        <dbReference type="ARBA" id="ARBA00023180"/>
    </source>
</evidence>
<evidence type="ECO:0000259" key="11">
    <source>
        <dbReference type="PROSITE" id="PS50026"/>
    </source>
</evidence>
<dbReference type="PROSITE" id="PS50026">
    <property type="entry name" value="EGF_3"/>
    <property type="match status" value="1"/>
</dbReference>
<evidence type="ECO:0000256" key="2">
    <source>
        <dbReference type="ARBA" id="ARBA00022536"/>
    </source>
</evidence>
<dbReference type="InterPro" id="IPR013783">
    <property type="entry name" value="Ig-like_fold"/>
</dbReference>
<dbReference type="PROSITE" id="PS01186">
    <property type="entry name" value="EGF_2"/>
    <property type="match status" value="1"/>
</dbReference>
<evidence type="ECO:0000313" key="14">
    <source>
        <dbReference type="Proteomes" id="UP000507470"/>
    </source>
</evidence>
<evidence type="ECO:0000256" key="3">
    <source>
        <dbReference type="ARBA" id="ARBA00022729"/>
    </source>
</evidence>
<dbReference type="InterPro" id="IPR036179">
    <property type="entry name" value="Ig-like_dom_sf"/>
</dbReference>
<dbReference type="SMART" id="SM00409">
    <property type="entry name" value="IG"/>
    <property type="match status" value="2"/>
</dbReference>
<accession>A0A6J8AB08</accession>
<dbReference type="PANTHER" id="PTHR11640">
    <property type="entry name" value="NEPHRIN"/>
    <property type="match status" value="1"/>
</dbReference>
<comment type="caution">
    <text evidence="9">Lacks conserved residue(s) required for the propagation of feature annotation.</text>
</comment>
<dbReference type="AlphaFoldDB" id="A0A6J8AB08"/>
<protein>
    <submittedName>
        <fullName evidence="13">HSPG2</fullName>
    </submittedName>
</protein>
<keyword evidence="5" id="KW-0472">Membrane</keyword>
<name>A0A6J8AB08_MYTCO</name>
<dbReference type="InterPro" id="IPR007110">
    <property type="entry name" value="Ig-like_dom"/>
</dbReference>
<dbReference type="Gene3D" id="2.10.25.10">
    <property type="entry name" value="Laminin"/>
    <property type="match status" value="1"/>
</dbReference>
<dbReference type="CDD" id="cd00096">
    <property type="entry name" value="Ig"/>
    <property type="match status" value="1"/>
</dbReference>
<keyword evidence="2 9" id="KW-0245">EGF-like domain</keyword>
<evidence type="ECO:0000259" key="12">
    <source>
        <dbReference type="PROSITE" id="PS50835"/>
    </source>
</evidence>
<gene>
    <name evidence="13" type="ORF">MCOR_5515</name>
</gene>
<dbReference type="FunFam" id="2.10.25.10:FF:000066">
    <property type="entry name" value="FAT atypical cadherin 4"/>
    <property type="match status" value="1"/>
</dbReference>
<keyword evidence="14" id="KW-1185">Reference proteome</keyword>
<feature type="chain" id="PRO_5027090508" evidence="10">
    <location>
        <begin position="22"/>
        <end position="550"/>
    </location>
</feature>
<keyword evidence="4" id="KW-0677">Repeat</keyword>
<dbReference type="SUPFAM" id="SSF48726">
    <property type="entry name" value="Immunoglobulin"/>
    <property type="match status" value="2"/>
</dbReference>
<feature type="domain" description="EGF-like" evidence="11">
    <location>
        <begin position="354"/>
        <end position="390"/>
    </location>
</feature>
<organism evidence="13 14">
    <name type="scientific">Mytilus coruscus</name>
    <name type="common">Sea mussel</name>
    <dbReference type="NCBI Taxonomy" id="42192"/>
    <lineage>
        <taxon>Eukaryota</taxon>
        <taxon>Metazoa</taxon>
        <taxon>Spiralia</taxon>
        <taxon>Lophotrochozoa</taxon>
        <taxon>Mollusca</taxon>
        <taxon>Bivalvia</taxon>
        <taxon>Autobranchia</taxon>
        <taxon>Pteriomorphia</taxon>
        <taxon>Mytilida</taxon>
        <taxon>Mytiloidea</taxon>
        <taxon>Mytilidae</taxon>
        <taxon>Mytilinae</taxon>
        <taxon>Mytilus</taxon>
    </lineage>
</organism>
<dbReference type="Proteomes" id="UP000507470">
    <property type="component" value="Unassembled WGS sequence"/>
</dbReference>
<keyword evidence="3 10" id="KW-0732">Signal</keyword>
<sequence>MHFLTTFVTLMCVLSIPPCDAQFDINSIVSVLQTMTIQQKAGFLIDYLNNPVIYDRLEHIIFEAHSLFYEESTLRPEITAHLVPWTIDELPNLLQNQTFKNCFHIFAEEINKANISIVNRTSEFTVISGIFSQMDWLDVIDKIAADIFQHWMVIQGSDNIVAKKIVTAVFAEIQRTIRTYILPVLPGILAEISKINPDSQSPLTTYESVTPKHTSPKTIKPQPSSIITELQNAKDFNEKQLLIYNYLVNNNEIFDKLERLLISVIPLFTEQPTIRDDIQSIFFLWTLGTLPNFLSSKMFKNSFNFFVTKMNRADLTGLNITNEYQFMAGVFKQIDLGEILERTVFEVATSWSGSGDKCSSYPCQNNGTCTFRGDEYTCHCPVGYGGNDCQLEIEFWFSIFLLQKFLPYTGNVLVINDVTSDKTGFYTCIATNDVGMSQAQIQLDAIKDITRIITPPTAAVIMTGHSHNFTCIATRHPPPSIEWTFETFIHHSTTMPPHQLYHQGKILTLHAIKAQESGTLTCTARNDIGDEQVSVPVIFNMPSGSSAGFG</sequence>
<comment type="subcellular location">
    <subcellularLocation>
        <location evidence="1">Membrane</location>
        <topology evidence="1">Single-pass type I membrane protein</topology>
    </subcellularLocation>
</comment>
<dbReference type="InterPro" id="IPR003599">
    <property type="entry name" value="Ig_sub"/>
</dbReference>
<dbReference type="OrthoDB" id="10012075at2759"/>
<dbReference type="PROSITE" id="PS00022">
    <property type="entry name" value="EGF_1"/>
    <property type="match status" value="1"/>
</dbReference>
<evidence type="ECO:0000256" key="1">
    <source>
        <dbReference type="ARBA" id="ARBA00004479"/>
    </source>
</evidence>
<dbReference type="SMART" id="SM00181">
    <property type="entry name" value="EGF"/>
    <property type="match status" value="1"/>
</dbReference>
<evidence type="ECO:0000256" key="6">
    <source>
        <dbReference type="ARBA" id="ARBA00023157"/>
    </source>
</evidence>
<evidence type="ECO:0000256" key="9">
    <source>
        <dbReference type="PROSITE-ProRule" id="PRU00076"/>
    </source>
</evidence>
<dbReference type="Gene3D" id="2.60.40.10">
    <property type="entry name" value="Immunoglobulins"/>
    <property type="match status" value="2"/>
</dbReference>
<keyword evidence="8" id="KW-0393">Immunoglobulin domain</keyword>
<dbReference type="InterPro" id="IPR000742">
    <property type="entry name" value="EGF"/>
</dbReference>
<dbReference type="EMBL" id="CACVKT020000992">
    <property type="protein sequence ID" value="CAC5364486.1"/>
    <property type="molecule type" value="Genomic_DNA"/>
</dbReference>
<feature type="disulfide bond" evidence="9">
    <location>
        <begin position="380"/>
        <end position="389"/>
    </location>
</feature>
<feature type="signal peptide" evidence="10">
    <location>
        <begin position="1"/>
        <end position="21"/>
    </location>
</feature>
<dbReference type="CDD" id="cd00053">
    <property type="entry name" value="EGF"/>
    <property type="match status" value="1"/>
</dbReference>